<dbReference type="InterPro" id="IPR002401">
    <property type="entry name" value="Cyt_P450_E_grp-I"/>
</dbReference>
<evidence type="ECO:0000256" key="5">
    <source>
        <dbReference type="ARBA" id="ARBA00022723"/>
    </source>
</evidence>
<organism evidence="12 13">
    <name type="scientific">Vigna unguiculata</name>
    <name type="common">Cowpea</name>
    <dbReference type="NCBI Taxonomy" id="3917"/>
    <lineage>
        <taxon>Eukaryota</taxon>
        <taxon>Viridiplantae</taxon>
        <taxon>Streptophyta</taxon>
        <taxon>Embryophyta</taxon>
        <taxon>Tracheophyta</taxon>
        <taxon>Spermatophyta</taxon>
        <taxon>Magnoliopsida</taxon>
        <taxon>eudicotyledons</taxon>
        <taxon>Gunneridae</taxon>
        <taxon>Pentapetalae</taxon>
        <taxon>rosids</taxon>
        <taxon>fabids</taxon>
        <taxon>Fabales</taxon>
        <taxon>Fabaceae</taxon>
        <taxon>Papilionoideae</taxon>
        <taxon>50 kb inversion clade</taxon>
        <taxon>NPAAA clade</taxon>
        <taxon>indigoferoid/millettioid clade</taxon>
        <taxon>Phaseoleae</taxon>
        <taxon>Vigna</taxon>
    </lineage>
</organism>
<keyword evidence="9 11" id="KW-0472">Membrane</keyword>
<dbReference type="Gene3D" id="1.10.630.10">
    <property type="entry name" value="Cytochrome P450"/>
    <property type="match status" value="2"/>
</dbReference>
<evidence type="ECO:0000256" key="11">
    <source>
        <dbReference type="SAM" id="Phobius"/>
    </source>
</evidence>
<dbReference type="Pfam" id="PF00067">
    <property type="entry name" value="p450"/>
    <property type="match status" value="2"/>
</dbReference>
<keyword evidence="8" id="KW-0503">Monooxygenase</keyword>
<keyword evidence="11" id="KW-1133">Transmembrane helix</keyword>
<keyword evidence="4 10" id="KW-0349">Heme</keyword>
<dbReference type="AlphaFoldDB" id="A0A4D6LUW4"/>
<sequence>MLFQALAIIFITLSFIVFVFQNKHHGRAAPGPKPLPIIGNLHMLGKLPHRSLQSLATKYGPIMSLKLGQVPAIVVSSPQTAELFLKTHDTVFASRPKIQASDFLCHGSKGLAFSEYSAYWRNARKVCTLQLLSASKVEMFAPLRREELGVLMKSLKNSAESGEVVDLSQLLGELMENIVFKMVLGRDKDDRFDLKWLIYEVMNLVGAFNLADYMPWLGVFDPQGLTRRLKKLTKLFDEFLEKIIQEHESNPYDKDKNRNMDFVDILLSLMYQPSDLQNHQNVIDRTNVKGIILDMITAAFDTSSTTVEWAMSQLLRHPTVMKRLQQELQHVVGMKRNVEENDLEKLSYLNMVVKETLRLHPVAPLLLPRECREDVTVDGYFIKKNSRVIINAWTIGRDPKVWDKAEIFDPTRFENNNIDVRGKDFRILPFGSGRRGCPGIHLGLTTVSLVLAELVHCFDWEKILTLPVKLSIGYSFTQMLLQVLAILFITLSFIIFVFQNKHHGRTAPGPKPLPIIGNLHMLGKLPHRSLQSLAKKYGPIMSLKLGQVPTIVVSSPETAELFLKTHDTVFASRPKIQASEFLSYGSKGMAFSEYSAYWRNMRKVCTLHLLSASKVEMFGPLRREELGVLVKSLKNCAESGEVVDLSQLLGELMENIVFKMVLGRAKDDRFNFKLLTHEVMNLVGAFNLADYMPWLGVFDPQGITRRLKKAAKSFDELMEQIIQEHESNLYDKDENHNMDFVDILLSLVHQPIDLQNHEDIIERTNVKAIILDMIAAAFDTSSTTIEWAMSQLLRHPSMMKRLQEELEHVVGMSRHVVENDLEKLSYLNMVVKETLRLHPVAPLLIPRECREDVTIDGYFIKKKSRVIINVWAIGRDPKAWDKAEIFNPTRFENNNVDVRGNDFKILPFGSGRRGCPGIHMGLTTISLILAELVHCFDWVFPLGMTSDELDMEEIFGLTTPRKKHLLIRPVYRLAA</sequence>
<evidence type="ECO:0000256" key="10">
    <source>
        <dbReference type="PIRSR" id="PIRSR602401-1"/>
    </source>
</evidence>
<evidence type="ECO:0000256" key="1">
    <source>
        <dbReference type="ARBA" id="ARBA00001971"/>
    </source>
</evidence>
<dbReference type="FunFam" id="1.10.630.10:FF:000011">
    <property type="entry name" value="Cytochrome P450 83B1"/>
    <property type="match status" value="2"/>
</dbReference>
<dbReference type="CDD" id="cd11072">
    <property type="entry name" value="CYP71-like"/>
    <property type="match status" value="2"/>
</dbReference>
<keyword evidence="11" id="KW-0812">Transmembrane</keyword>
<evidence type="ECO:0000256" key="8">
    <source>
        <dbReference type="ARBA" id="ARBA00023033"/>
    </source>
</evidence>
<dbReference type="GO" id="GO:0005506">
    <property type="term" value="F:iron ion binding"/>
    <property type="evidence" value="ECO:0007669"/>
    <property type="project" value="InterPro"/>
</dbReference>
<dbReference type="GO" id="GO:0020037">
    <property type="term" value="F:heme binding"/>
    <property type="evidence" value="ECO:0007669"/>
    <property type="project" value="InterPro"/>
</dbReference>
<comment type="subcellular location">
    <subcellularLocation>
        <location evidence="2">Membrane</location>
    </subcellularLocation>
</comment>
<comment type="similarity">
    <text evidence="3">Belongs to the cytochrome P450 family.</text>
</comment>
<dbReference type="InterPro" id="IPR036396">
    <property type="entry name" value="Cyt_P450_sf"/>
</dbReference>
<evidence type="ECO:0000256" key="3">
    <source>
        <dbReference type="ARBA" id="ARBA00010617"/>
    </source>
</evidence>
<dbReference type="InterPro" id="IPR001128">
    <property type="entry name" value="Cyt_P450"/>
</dbReference>
<evidence type="ECO:0000256" key="6">
    <source>
        <dbReference type="ARBA" id="ARBA00023002"/>
    </source>
</evidence>
<gene>
    <name evidence="12" type="ORF">DEO72_LG5g209</name>
</gene>
<comment type="cofactor">
    <cofactor evidence="1 10">
        <name>heme</name>
        <dbReference type="ChEBI" id="CHEBI:30413"/>
    </cofactor>
</comment>
<dbReference type="GO" id="GO:0004497">
    <property type="term" value="F:monooxygenase activity"/>
    <property type="evidence" value="ECO:0007669"/>
    <property type="project" value="UniProtKB-KW"/>
</dbReference>
<proteinExistence type="inferred from homology"/>
<keyword evidence="5 10" id="KW-0479">Metal-binding</keyword>
<dbReference type="PRINTS" id="PR00385">
    <property type="entry name" value="P450"/>
</dbReference>
<evidence type="ECO:0000313" key="12">
    <source>
        <dbReference type="EMBL" id="QCD92148.1"/>
    </source>
</evidence>
<protein>
    <submittedName>
        <fullName evidence="12">Ferulate-5-hydroxylase</fullName>
    </submittedName>
</protein>
<accession>A0A4D6LUW4</accession>
<feature type="binding site" description="axial binding residue" evidence="10">
    <location>
        <position position="915"/>
    </location>
    <ligand>
        <name>heme</name>
        <dbReference type="ChEBI" id="CHEBI:30413"/>
    </ligand>
    <ligandPart>
        <name>Fe</name>
        <dbReference type="ChEBI" id="CHEBI:18248"/>
    </ligandPart>
</feature>
<keyword evidence="6" id="KW-0560">Oxidoreductase</keyword>
<dbReference type="PANTHER" id="PTHR47943">
    <property type="entry name" value="CYTOCHROME P450 93A3-LIKE"/>
    <property type="match status" value="1"/>
</dbReference>
<dbReference type="PANTHER" id="PTHR47943:SF9">
    <property type="entry name" value="CYTOCHROME P450"/>
    <property type="match status" value="1"/>
</dbReference>
<evidence type="ECO:0000256" key="9">
    <source>
        <dbReference type="ARBA" id="ARBA00023136"/>
    </source>
</evidence>
<name>A0A4D6LUW4_VIGUN</name>
<dbReference type="InterPro" id="IPR017972">
    <property type="entry name" value="Cyt_P450_CS"/>
</dbReference>
<keyword evidence="13" id="KW-1185">Reference proteome</keyword>
<dbReference type="EMBL" id="CP039349">
    <property type="protein sequence ID" value="QCD92148.1"/>
    <property type="molecule type" value="Genomic_DNA"/>
</dbReference>
<evidence type="ECO:0000256" key="7">
    <source>
        <dbReference type="ARBA" id="ARBA00023004"/>
    </source>
</evidence>
<dbReference type="PROSITE" id="PS00086">
    <property type="entry name" value="CYTOCHROME_P450"/>
    <property type="match status" value="2"/>
</dbReference>
<keyword evidence="7 10" id="KW-0408">Iron</keyword>
<feature type="transmembrane region" description="Helical" evidence="11">
    <location>
        <begin position="479"/>
        <end position="498"/>
    </location>
</feature>
<evidence type="ECO:0000256" key="4">
    <source>
        <dbReference type="ARBA" id="ARBA00022617"/>
    </source>
</evidence>
<dbReference type="GO" id="GO:0016020">
    <property type="term" value="C:membrane"/>
    <property type="evidence" value="ECO:0007669"/>
    <property type="project" value="UniProtKB-SubCell"/>
</dbReference>
<evidence type="ECO:0000313" key="13">
    <source>
        <dbReference type="Proteomes" id="UP000501690"/>
    </source>
</evidence>
<dbReference type="Proteomes" id="UP000501690">
    <property type="component" value="Linkage Group LG5"/>
</dbReference>
<dbReference type="SUPFAM" id="SSF48264">
    <property type="entry name" value="Cytochrome P450"/>
    <property type="match status" value="2"/>
</dbReference>
<reference evidence="12 13" key="1">
    <citation type="submission" date="2019-04" db="EMBL/GenBank/DDBJ databases">
        <title>An improved genome assembly and genetic linkage map for asparagus bean, Vigna unguiculata ssp. sesquipedialis.</title>
        <authorList>
            <person name="Xia Q."/>
            <person name="Zhang R."/>
            <person name="Dong Y."/>
        </authorList>
    </citation>
    <scope>NUCLEOTIDE SEQUENCE [LARGE SCALE GENOMIC DNA]</scope>
    <source>
        <tissue evidence="12">Leaf</tissue>
    </source>
</reference>
<dbReference type="PRINTS" id="PR00463">
    <property type="entry name" value="EP450I"/>
</dbReference>
<evidence type="ECO:0000256" key="2">
    <source>
        <dbReference type="ARBA" id="ARBA00004370"/>
    </source>
</evidence>
<dbReference type="GO" id="GO:0016705">
    <property type="term" value="F:oxidoreductase activity, acting on paired donors, with incorporation or reduction of molecular oxygen"/>
    <property type="evidence" value="ECO:0007669"/>
    <property type="project" value="InterPro"/>
</dbReference>